<accession>A0ABW3LIG9</accession>
<proteinExistence type="predicted"/>
<dbReference type="EMBL" id="JBHTKJ010000007">
    <property type="protein sequence ID" value="MFD1037492.1"/>
    <property type="molecule type" value="Genomic_DNA"/>
</dbReference>
<comment type="caution">
    <text evidence="1">The sequence shown here is derived from an EMBL/GenBank/DDBJ whole genome shotgun (WGS) entry which is preliminary data.</text>
</comment>
<dbReference type="RefSeq" id="WP_390359575.1">
    <property type="nucleotide sequence ID" value="NZ_JBHTKJ010000007.1"/>
</dbReference>
<evidence type="ECO:0000313" key="1">
    <source>
        <dbReference type="EMBL" id="MFD1037492.1"/>
    </source>
</evidence>
<reference evidence="2" key="1">
    <citation type="journal article" date="2019" name="Int. J. Syst. Evol. Microbiol.">
        <title>The Global Catalogue of Microorganisms (GCM) 10K type strain sequencing project: providing services to taxonomists for standard genome sequencing and annotation.</title>
        <authorList>
            <consortium name="The Broad Institute Genomics Platform"/>
            <consortium name="The Broad Institute Genome Sequencing Center for Infectious Disease"/>
            <person name="Wu L."/>
            <person name="Ma J."/>
        </authorList>
    </citation>
    <scope>NUCLEOTIDE SEQUENCE [LARGE SCALE GENOMIC DNA]</scope>
    <source>
        <strain evidence="2">CCUG 56754</strain>
    </source>
</reference>
<protein>
    <submittedName>
        <fullName evidence="1">DUF3006 family protein</fullName>
    </submittedName>
</protein>
<sequence length="113" mass="13153">MNRIIHFLGTGLVLLGVVVILHFDIDAHVSSNEKDTFTTKGVLDRFEDDQAVILMEEKKEELIVAKKTLPAGSKLSTWFHIKWKHDKYMISSIDYKKTREEASKLRELRKILR</sequence>
<name>A0ABW3LIG9_9BACI</name>
<organism evidence="1 2">
    <name type="scientific">Virgibacillus byunsanensis</name>
    <dbReference type="NCBI Taxonomy" id="570945"/>
    <lineage>
        <taxon>Bacteria</taxon>
        <taxon>Bacillati</taxon>
        <taxon>Bacillota</taxon>
        <taxon>Bacilli</taxon>
        <taxon>Bacillales</taxon>
        <taxon>Bacillaceae</taxon>
        <taxon>Virgibacillus</taxon>
    </lineage>
</organism>
<dbReference type="Proteomes" id="UP001597040">
    <property type="component" value="Unassembled WGS sequence"/>
</dbReference>
<dbReference type="Pfam" id="PF11213">
    <property type="entry name" value="DUF3006"/>
    <property type="match status" value="1"/>
</dbReference>
<keyword evidence="2" id="KW-1185">Reference proteome</keyword>
<dbReference type="InterPro" id="IPR021377">
    <property type="entry name" value="DUF3006"/>
</dbReference>
<gene>
    <name evidence="1" type="ORF">ACFQ3N_03510</name>
</gene>
<evidence type="ECO:0000313" key="2">
    <source>
        <dbReference type="Proteomes" id="UP001597040"/>
    </source>
</evidence>